<dbReference type="SMART" id="SM00207">
    <property type="entry name" value="TNF"/>
    <property type="match status" value="1"/>
</dbReference>
<evidence type="ECO:0000256" key="5">
    <source>
        <dbReference type="SAM" id="MobiDB-lite"/>
    </source>
</evidence>
<evidence type="ECO:0000256" key="1">
    <source>
        <dbReference type="ARBA" id="ARBA00004370"/>
    </source>
</evidence>
<dbReference type="PROSITE" id="PS50049">
    <property type="entry name" value="THD_2"/>
    <property type="match status" value="1"/>
</dbReference>
<feature type="domain" description="THD" evidence="7">
    <location>
        <begin position="110"/>
        <end position="254"/>
    </location>
</feature>
<proteinExistence type="inferred from homology"/>
<dbReference type="GeneID" id="108432941"/>
<dbReference type="GO" id="GO:0005125">
    <property type="term" value="F:cytokine activity"/>
    <property type="evidence" value="ECO:0007669"/>
    <property type="project" value="UniProtKB-KW"/>
</dbReference>
<gene>
    <name evidence="8" type="primary">CD40LG</name>
</gene>
<dbReference type="GO" id="GO:0006955">
    <property type="term" value="P:immune response"/>
    <property type="evidence" value="ECO:0007669"/>
    <property type="project" value="InterPro"/>
</dbReference>
<protein>
    <recommendedName>
        <fullName evidence="7">THD domain-containing protein</fullName>
    </recommendedName>
</protein>
<dbReference type="RefSeq" id="XP_017562589.1">
    <property type="nucleotide sequence ID" value="XM_017707100.2"/>
</dbReference>
<dbReference type="Pfam" id="PF00229">
    <property type="entry name" value="TNF"/>
    <property type="match status" value="1"/>
</dbReference>
<dbReference type="GO" id="GO:0005615">
    <property type="term" value="C:extracellular space"/>
    <property type="evidence" value="ECO:0007669"/>
    <property type="project" value="UniProtKB-KW"/>
</dbReference>
<dbReference type="SUPFAM" id="SSF49842">
    <property type="entry name" value="TNF-like"/>
    <property type="match status" value="1"/>
</dbReference>
<dbReference type="InterPro" id="IPR006052">
    <property type="entry name" value="TNF_dom"/>
</dbReference>
<evidence type="ECO:0000313" key="9">
    <source>
        <dbReference type="Proteomes" id="UP001501920"/>
    </source>
</evidence>
<dbReference type="GO" id="GO:0016020">
    <property type="term" value="C:membrane"/>
    <property type="evidence" value="ECO:0007669"/>
    <property type="project" value="UniProtKB-SubCell"/>
</dbReference>
<keyword evidence="3" id="KW-0202">Cytokine</keyword>
<feature type="region of interest" description="Disordered" evidence="5">
    <location>
        <begin position="1"/>
        <end position="25"/>
    </location>
</feature>
<feature type="transmembrane region" description="Helical" evidence="6">
    <location>
        <begin position="34"/>
        <end position="54"/>
    </location>
</feature>
<dbReference type="GO" id="GO:0005164">
    <property type="term" value="F:tumor necrosis factor receptor binding"/>
    <property type="evidence" value="ECO:0007669"/>
    <property type="project" value="InterPro"/>
</dbReference>
<evidence type="ECO:0000256" key="2">
    <source>
        <dbReference type="ARBA" id="ARBA00008670"/>
    </source>
</evidence>
<evidence type="ECO:0000313" key="8">
    <source>
        <dbReference type="Ensembl" id="ENSPNAP00000063094.1"/>
    </source>
</evidence>
<dbReference type="PANTHER" id="PTHR11471">
    <property type="entry name" value="TUMOR NECROSIS FACTOR FAMILY MEMBER"/>
    <property type="match status" value="1"/>
</dbReference>
<evidence type="ECO:0000256" key="4">
    <source>
        <dbReference type="ARBA" id="ARBA00023136"/>
    </source>
</evidence>
<dbReference type="CTD" id="959"/>
<dbReference type="GeneTree" id="ENSGT00510000051633"/>
<dbReference type="PANTHER" id="PTHR11471:SF57">
    <property type="entry name" value="CD154"/>
    <property type="match status" value="1"/>
</dbReference>
<sequence length="256" mass="28829">MINTFHSSFNPPPVPPRQGHRGAMPPTNTPLVKFLSVMLLLLMVLTFGGFLYLFHRLSVMQYGYSEVNLAQLEQCKEGRPEDMYFCNKMLNAIKGGSVDALTGREFSTTSLARLVLPWRYPIATAADQWDALIWDDEHSLVKEIRHNSKGIVTIDYPGYYYVYSQVTFSKAHMKAPLRQVIWTRKSKNSGKEKEGWEKLLVSYCSLSQSSSAPGLCTASHAGVFELEKNQQLFVNVTGTDLVNAESSTFGLFKLQD</sequence>
<keyword evidence="6" id="KW-0812">Transmembrane</keyword>
<organism evidence="8 9">
    <name type="scientific">Pygocentrus nattereri</name>
    <name type="common">Red-bellied piranha</name>
    <dbReference type="NCBI Taxonomy" id="42514"/>
    <lineage>
        <taxon>Eukaryota</taxon>
        <taxon>Metazoa</taxon>
        <taxon>Chordata</taxon>
        <taxon>Craniata</taxon>
        <taxon>Vertebrata</taxon>
        <taxon>Euteleostomi</taxon>
        <taxon>Actinopterygii</taxon>
        <taxon>Neopterygii</taxon>
        <taxon>Teleostei</taxon>
        <taxon>Ostariophysi</taxon>
        <taxon>Characiformes</taxon>
        <taxon>Characoidei</taxon>
        <taxon>Pygocentrus</taxon>
    </lineage>
</organism>
<comment type="subcellular location">
    <subcellularLocation>
        <location evidence="1">Membrane</location>
    </subcellularLocation>
</comment>
<keyword evidence="4 6" id="KW-0472">Membrane</keyword>
<dbReference type="Proteomes" id="UP001501920">
    <property type="component" value="Chromosome 8"/>
</dbReference>
<reference evidence="8 9" key="1">
    <citation type="submission" date="2020-10" db="EMBL/GenBank/DDBJ databases">
        <title>Pygocentrus nattereri (red-bellied piranha) genome, fPygNat1, primary haplotype.</title>
        <authorList>
            <person name="Myers G."/>
            <person name="Meyer A."/>
            <person name="Karagic N."/>
            <person name="Pippel M."/>
            <person name="Winkler S."/>
            <person name="Tracey A."/>
            <person name="Wood J."/>
            <person name="Formenti G."/>
            <person name="Howe K."/>
            <person name="Fedrigo O."/>
            <person name="Jarvis E.D."/>
        </authorList>
    </citation>
    <scope>NUCLEOTIDE SEQUENCE [LARGE SCALE GENOMIC DNA]</scope>
</reference>
<reference evidence="8" key="2">
    <citation type="submission" date="2025-08" db="UniProtKB">
        <authorList>
            <consortium name="Ensembl"/>
        </authorList>
    </citation>
    <scope>IDENTIFICATION</scope>
</reference>
<evidence type="ECO:0000256" key="6">
    <source>
        <dbReference type="SAM" id="Phobius"/>
    </source>
</evidence>
<dbReference type="Ensembl" id="ENSPNAT00000084058.1">
    <property type="protein sequence ID" value="ENSPNAP00000063094.1"/>
    <property type="gene ID" value="ENSPNAG00000034561.1"/>
</dbReference>
<keyword evidence="9" id="KW-1185">Reference proteome</keyword>
<keyword evidence="6" id="KW-1133">Transmembrane helix</keyword>
<comment type="similarity">
    <text evidence="2">Belongs to the tumor necrosis factor family.</text>
</comment>
<dbReference type="InterPro" id="IPR008983">
    <property type="entry name" value="Tumour_necrosis_fac-like_dom"/>
</dbReference>
<name>A0AAR2KKV4_PYGNA</name>
<accession>A0AAR2KKV4</accession>
<evidence type="ECO:0000259" key="7">
    <source>
        <dbReference type="PROSITE" id="PS50049"/>
    </source>
</evidence>
<evidence type="ECO:0000256" key="3">
    <source>
        <dbReference type="ARBA" id="ARBA00022514"/>
    </source>
</evidence>
<dbReference type="Gene3D" id="2.60.120.40">
    <property type="match status" value="1"/>
</dbReference>
<dbReference type="AlphaFoldDB" id="A0AAR2KKV4"/>
<reference evidence="8" key="3">
    <citation type="submission" date="2025-09" db="UniProtKB">
        <authorList>
            <consortium name="Ensembl"/>
        </authorList>
    </citation>
    <scope>IDENTIFICATION</scope>
</reference>